<dbReference type="EC" id="2.7.7.65" evidence="1"/>
<accession>A0A7T0G4L3</accession>
<dbReference type="KEGG" id="nva:G3M78_14190"/>
<protein>
    <recommendedName>
        <fullName evidence="1">diguanylate cyclase</fullName>
        <ecNumber evidence="1">2.7.7.65</ecNumber>
    </recommendedName>
</protein>
<dbReference type="PANTHER" id="PTHR45138:SF9">
    <property type="entry name" value="DIGUANYLATE CYCLASE DGCM-RELATED"/>
    <property type="match status" value="1"/>
</dbReference>
<dbReference type="InterPro" id="IPR050469">
    <property type="entry name" value="Diguanylate_Cyclase"/>
</dbReference>
<dbReference type="AlphaFoldDB" id="A0A7T0G4L3"/>
<dbReference type="CDD" id="cd01949">
    <property type="entry name" value="GGDEF"/>
    <property type="match status" value="1"/>
</dbReference>
<feature type="domain" description="GGDEF" evidence="5">
    <location>
        <begin position="199"/>
        <end position="331"/>
    </location>
</feature>
<dbReference type="PANTHER" id="PTHR45138">
    <property type="entry name" value="REGULATORY COMPONENTS OF SENSORY TRANSDUCTION SYSTEM"/>
    <property type="match status" value="1"/>
</dbReference>
<feature type="transmembrane region" description="Helical" evidence="4">
    <location>
        <begin position="59"/>
        <end position="82"/>
    </location>
</feature>
<dbReference type="InterPro" id="IPR043128">
    <property type="entry name" value="Rev_trsase/Diguanyl_cyclase"/>
</dbReference>
<dbReference type="NCBIfam" id="TIGR00254">
    <property type="entry name" value="GGDEF"/>
    <property type="match status" value="1"/>
</dbReference>
<keyword evidence="4" id="KW-0812">Transmembrane</keyword>
<keyword evidence="3" id="KW-0175">Coiled coil</keyword>
<feature type="transmembrane region" description="Helical" evidence="4">
    <location>
        <begin position="94"/>
        <end position="112"/>
    </location>
</feature>
<keyword evidence="4" id="KW-0472">Membrane</keyword>
<sequence length="333" mass="38278">MTVLKDYILKNAEGLILALIMFSATWIHLFVPFKISILNFYYLPIMITGYLLGKRLAILYAFFTVLLIWIFILANKSAYLIFKDQFELNIDLTLWGGFLILAGWAGSLSENLKDELKRRIVLQEELAQDRERLRILNKELNEANVKLENKILERNKELEESNEELKKLSLTDPLTKLLNRRSCDERFQYEMARFDRAKIPFCVILCDLDHFKEINDSFGHDAGDYVLAESARILKENARRTDMIFRWGGEEFLALLTGTEMKGALAVAEKFRATIEETQFEKDDAKIKVTLSLGVSLFQSGQSMSECIKVADQNLYAAKQAGRNLIVPARAEP</sequence>
<dbReference type="Proteomes" id="UP000594464">
    <property type="component" value="Chromosome"/>
</dbReference>
<organism evidence="6 7">
    <name type="scientific">Candidatus Nitrohelix vancouverensis</name>
    <dbReference type="NCBI Taxonomy" id="2705534"/>
    <lineage>
        <taxon>Bacteria</taxon>
        <taxon>Pseudomonadati</taxon>
        <taxon>Nitrospinota/Tectimicrobiota group</taxon>
        <taxon>Nitrospinota</taxon>
        <taxon>Nitrospinia</taxon>
        <taxon>Nitrospinales</taxon>
        <taxon>Nitrospinaceae</taxon>
        <taxon>Candidatus Nitrohelix</taxon>
    </lineage>
</organism>
<dbReference type="GO" id="GO:0052621">
    <property type="term" value="F:diguanylate cyclase activity"/>
    <property type="evidence" value="ECO:0007669"/>
    <property type="project" value="UniProtKB-EC"/>
</dbReference>
<dbReference type="PROSITE" id="PS50887">
    <property type="entry name" value="GGDEF"/>
    <property type="match status" value="1"/>
</dbReference>
<dbReference type="FunFam" id="3.30.70.270:FF:000001">
    <property type="entry name" value="Diguanylate cyclase domain protein"/>
    <property type="match status" value="1"/>
</dbReference>
<dbReference type="SUPFAM" id="SSF55073">
    <property type="entry name" value="Nucleotide cyclase"/>
    <property type="match status" value="1"/>
</dbReference>
<dbReference type="EMBL" id="CP048620">
    <property type="protein sequence ID" value="QPJ66484.1"/>
    <property type="molecule type" value="Genomic_DNA"/>
</dbReference>
<dbReference type="Pfam" id="PF00990">
    <property type="entry name" value="GGDEF"/>
    <property type="match status" value="1"/>
</dbReference>
<feature type="transmembrane region" description="Helical" evidence="4">
    <location>
        <begin position="12"/>
        <end position="29"/>
    </location>
</feature>
<evidence type="ECO:0000256" key="2">
    <source>
        <dbReference type="ARBA" id="ARBA00034247"/>
    </source>
</evidence>
<evidence type="ECO:0000256" key="3">
    <source>
        <dbReference type="SAM" id="Coils"/>
    </source>
</evidence>
<dbReference type="InterPro" id="IPR029787">
    <property type="entry name" value="Nucleotide_cyclase"/>
</dbReference>
<dbReference type="Gene3D" id="3.30.70.270">
    <property type="match status" value="1"/>
</dbReference>
<feature type="coiled-coil region" evidence="3">
    <location>
        <begin position="119"/>
        <end position="171"/>
    </location>
</feature>
<name>A0A7T0G4L3_9BACT</name>
<reference evidence="7" key="1">
    <citation type="submission" date="2020-02" db="EMBL/GenBank/DDBJ databases">
        <title>Genomic and physiological characterization of two novel Nitrospinaceae genera.</title>
        <authorList>
            <person name="Mueller A.J."/>
            <person name="Jung M.-Y."/>
            <person name="Strachan C.R."/>
            <person name="Herbold C.W."/>
            <person name="Kirkegaard R.H."/>
            <person name="Daims H."/>
        </authorList>
    </citation>
    <scope>NUCLEOTIDE SEQUENCE [LARGE SCALE GENOMIC DNA]</scope>
</reference>
<dbReference type="InterPro" id="IPR000160">
    <property type="entry name" value="GGDEF_dom"/>
</dbReference>
<evidence type="ECO:0000313" key="7">
    <source>
        <dbReference type="Proteomes" id="UP000594464"/>
    </source>
</evidence>
<comment type="catalytic activity">
    <reaction evidence="2">
        <text>2 GTP = 3',3'-c-di-GMP + 2 diphosphate</text>
        <dbReference type="Rhea" id="RHEA:24898"/>
        <dbReference type="ChEBI" id="CHEBI:33019"/>
        <dbReference type="ChEBI" id="CHEBI:37565"/>
        <dbReference type="ChEBI" id="CHEBI:58805"/>
        <dbReference type="EC" id="2.7.7.65"/>
    </reaction>
</comment>
<gene>
    <name evidence="6" type="ORF">G3M78_14190</name>
</gene>
<evidence type="ECO:0000313" key="6">
    <source>
        <dbReference type="EMBL" id="QPJ66484.1"/>
    </source>
</evidence>
<evidence type="ECO:0000256" key="4">
    <source>
        <dbReference type="SAM" id="Phobius"/>
    </source>
</evidence>
<evidence type="ECO:0000256" key="1">
    <source>
        <dbReference type="ARBA" id="ARBA00012528"/>
    </source>
</evidence>
<evidence type="ECO:0000259" key="5">
    <source>
        <dbReference type="PROSITE" id="PS50887"/>
    </source>
</evidence>
<dbReference type="SMART" id="SM00267">
    <property type="entry name" value="GGDEF"/>
    <property type="match status" value="1"/>
</dbReference>
<keyword evidence="4" id="KW-1133">Transmembrane helix</keyword>
<proteinExistence type="predicted"/>